<keyword evidence="5" id="KW-1015">Disulfide bond</keyword>
<dbReference type="GO" id="GO:0005975">
    <property type="term" value="P:carbohydrate metabolic process"/>
    <property type="evidence" value="ECO:0007669"/>
    <property type="project" value="InterPro"/>
</dbReference>
<dbReference type="SUPFAM" id="SSF51011">
    <property type="entry name" value="Glycosyl hydrolase domain"/>
    <property type="match status" value="1"/>
</dbReference>
<evidence type="ECO:0000256" key="5">
    <source>
        <dbReference type="RuleBase" id="RU361168"/>
    </source>
</evidence>
<evidence type="ECO:0000259" key="6">
    <source>
        <dbReference type="Pfam" id="PF17801"/>
    </source>
</evidence>
<evidence type="ECO:0000256" key="3">
    <source>
        <dbReference type="ARBA" id="ARBA00022801"/>
    </source>
</evidence>
<dbReference type="Gene3D" id="3.20.20.70">
    <property type="entry name" value="Aldolase class I"/>
    <property type="match status" value="1"/>
</dbReference>
<protein>
    <recommendedName>
        <fullName evidence="5">Alpha-galactosidase</fullName>
        <ecNumber evidence="5">3.2.1.22</ecNumber>
    </recommendedName>
    <alternativeName>
        <fullName evidence="5">Melibiase</fullName>
    </alternativeName>
</protein>
<accession>A0A7W8JAX3</accession>
<dbReference type="CDD" id="cd14792">
    <property type="entry name" value="GH27"/>
    <property type="match status" value="1"/>
</dbReference>
<evidence type="ECO:0000256" key="2">
    <source>
        <dbReference type="ARBA" id="ARBA00022729"/>
    </source>
</evidence>
<comment type="caution">
    <text evidence="7">The sequence shown here is derived from an EMBL/GenBank/DDBJ whole genome shotgun (WGS) entry which is preliminary data.</text>
</comment>
<dbReference type="Pfam" id="PF17801">
    <property type="entry name" value="Melibiase_C"/>
    <property type="match status" value="1"/>
</dbReference>
<evidence type="ECO:0000256" key="1">
    <source>
        <dbReference type="ARBA" id="ARBA00009743"/>
    </source>
</evidence>
<evidence type="ECO:0000313" key="8">
    <source>
        <dbReference type="Proteomes" id="UP000569092"/>
    </source>
</evidence>
<dbReference type="InterPro" id="IPR017853">
    <property type="entry name" value="GH"/>
</dbReference>
<dbReference type="InterPro" id="IPR041233">
    <property type="entry name" value="Melibiase_C"/>
</dbReference>
<name>A0A7W8JAX3_9BACT</name>
<dbReference type="InterPro" id="IPR002241">
    <property type="entry name" value="Glyco_hydro_27"/>
</dbReference>
<comment type="similarity">
    <text evidence="1 5">Belongs to the glycosyl hydrolase 27 family.</text>
</comment>
<dbReference type="Pfam" id="PF16499">
    <property type="entry name" value="Melibiase_2"/>
    <property type="match status" value="1"/>
</dbReference>
<gene>
    <name evidence="7" type="ORF">HDF10_002677</name>
</gene>
<proteinExistence type="inferred from homology"/>
<dbReference type="EMBL" id="JACHDZ010000004">
    <property type="protein sequence ID" value="MBB5344691.1"/>
    <property type="molecule type" value="Genomic_DNA"/>
</dbReference>
<dbReference type="PANTHER" id="PTHR11452:SF42">
    <property type="entry name" value="ALPHA-GALACTOSIDASE"/>
    <property type="match status" value="1"/>
</dbReference>
<dbReference type="EC" id="3.2.1.22" evidence="5"/>
<dbReference type="InterPro" id="IPR013785">
    <property type="entry name" value="Aldolase_TIM"/>
</dbReference>
<keyword evidence="4 5" id="KW-0326">Glycosidase</keyword>
<dbReference type="Gene3D" id="2.60.40.1180">
    <property type="entry name" value="Golgi alpha-mannosidase II"/>
    <property type="match status" value="1"/>
</dbReference>
<dbReference type="AlphaFoldDB" id="A0A7W8JAX3"/>
<dbReference type="PANTHER" id="PTHR11452">
    <property type="entry name" value="ALPHA-GALACTOSIDASE/ALPHA-N-ACETYLGALACTOSAMINIDASE"/>
    <property type="match status" value="1"/>
</dbReference>
<keyword evidence="2" id="KW-0732">Signal</keyword>
<organism evidence="7 8">
    <name type="scientific">Tunturiibacter lichenicola</name>
    <dbReference type="NCBI Taxonomy" id="2051959"/>
    <lineage>
        <taxon>Bacteria</taxon>
        <taxon>Pseudomonadati</taxon>
        <taxon>Acidobacteriota</taxon>
        <taxon>Terriglobia</taxon>
        <taxon>Terriglobales</taxon>
        <taxon>Acidobacteriaceae</taxon>
        <taxon>Tunturiibacter</taxon>
    </lineage>
</organism>
<evidence type="ECO:0000313" key="7">
    <source>
        <dbReference type="EMBL" id="MBB5344691.1"/>
    </source>
</evidence>
<feature type="domain" description="Alpha galactosidase C-terminal" evidence="6">
    <location>
        <begin position="422"/>
        <end position="498"/>
    </location>
</feature>
<reference evidence="7 8" key="1">
    <citation type="submission" date="2020-08" db="EMBL/GenBank/DDBJ databases">
        <title>Genomic Encyclopedia of Type Strains, Phase IV (KMG-V): Genome sequencing to study the core and pangenomes of soil and plant-associated prokaryotes.</title>
        <authorList>
            <person name="Whitman W."/>
        </authorList>
    </citation>
    <scope>NUCLEOTIDE SEQUENCE [LARGE SCALE GENOMIC DNA]</scope>
    <source>
        <strain evidence="7 8">M8US30</strain>
    </source>
</reference>
<evidence type="ECO:0000256" key="4">
    <source>
        <dbReference type="ARBA" id="ARBA00023295"/>
    </source>
</evidence>
<dbReference type="Proteomes" id="UP000569092">
    <property type="component" value="Unassembled WGS sequence"/>
</dbReference>
<dbReference type="InterPro" id="IPR013780">
    <property type="entry name" value="Glyco_hydro_b"/>
</dbReference>
<comment type="catalytic activity">
    <reaction evidence="5">
        <text>Hydrolysis of terminal, non-reducing alpha-D-galactose residues in alpha-D-galactosides, including galactose oligosaccharides, galactomannans and galactolipids.</text>
        <dbReference type="EC" id="3.2.1.22"/>
    </reaction>
</comment>
<dbReference type="GO" id="GO:0004557">
    <property type="term" value="F:alpha-galactosidase activity"/>
    <property type="evidence" value="ECO:0007669"/>
    <property type="project" value="UniProtKB-EC"/>
</dbReference>
<dbReference type="PRINTS" id="PR00740">
    <property type="entry name" value="GLHYDRLASE27"/>
</dbReference>
<sequence length="500" mass="56117">MRLHPDAVILSEVARGTLRAAQPKDPRIVFAHSPPNRRRSPHPYFDMFIRMVMKRFSAALAILLAIPAIAQDKALAPTPPMGWNSWDAYGPTINESQFRANTVVLAAQLKEFGWQYVVIDEGWYLQNPENISMPQALRYTINLRGQYEPAPNRFPSSATGNGFKQLSDTVHDDGLRFGIHILRGIPKKTVFANTHIGTTRYRAAMAADTTDTCSWNPDNFGVKANLAGQAWYDALIKQYASWGVDFLKVDCIANPYKSAEIRMIHKAIERSGRPMVLSLSPGPTPLDHAGEVAKNAQMWRISADVWDHWDNDPEAEWSQSVNGQFALLAKWADQTRPGAWPDADMLPIGQLRPNPGEGKPRNSRLTEDEQRTMITLWAIARAPLFVGGNLTQMDDALKSLLTNQAVIDMDRDSTASEKNTEDGPLITWTSHSIRGDKHYLAIFNLSDAPVQVDKTFAEYGYIDKAQYKVRDLWQRQELGLQNSFQVVLPPHGSVVYSLHD</sequence>
<dbReference type="SUPFAM" id="SSF51445">
    <property type="entry name" value="(Trans)glycosidases"/>
    <property type="match status" value="1"/>
</dbReference>
<keyword evidence="3 5" id="KW-0378">Hydrolase</keyword>